<evidence type="ECO:0000256" key="1">
    <source>
        <dbReference type="SAM" id="MobiDB-lite"/>
    </source>
</evidence>
<dbReference type="Proteomes" id="UP000886520">
    <property type="component" value="Chromosome 5"/>
</dbReference>
<reference evidence="2 3" key="1">
    <citation type="submission" date="2021-01" db="EMBL/GenBank/DDBJ databases">
        <title>Adiantum capillus-veneris genome.</title>
        <authorList>
            <person name="Fang Y."/>
            <person name="Liao Q."/>
        </authorList>
    </citation>
    <scope>NUCLEOTIDE SEQUENCE [LARGE SCALE GENOMIC DNA]</scope>
    <source>
        <strain evidence="2">H3</strain>
        <tissue evidence="2">Leaf</tissue>
    </source>
</reference>
<sequence>KPHIYKVWAFIKSGHEGQSSLSQWLGGESPPRQGSSGCRNTGPCQGSVGFKASESLEFFSGLEGCFGHSSSSFRLPLAGAAYLNGRYVDQEEEEMLSSAIVSPAYKLENLHRQFLRLKSFTAAPKLQDLGLGALSSYPETSPGCQRWL</sequence>
<protein>
    <submittedName>
        <fullName evidence="2">Uncharacterized protein</fullName>
    </submittedName>
</protein>
<feature type="non-terminal residue" evidence="2">
    <location>
        <position position="1"/>
    </location>
</feature>
<evidence type="ECO:0000313" key="2">
    <source>
        <dbReference type="EMBL" id="KAI5080304.1"/>
    </source>
</evidence>
<comment type="caution">
    <text evidence="2">The sequence shown here is derived from an EMBL/GenBank/DDBJ whole genome shotgun (WGS) entry which is preliminary data.</text>
</comment>
<evidence type="ECO:0000313" key="3">
    <source>
        <dbReference type="Proteomes" id="UP000886520"/>
    </source>
</evidence>
<proteinExistence type="predicted"/>
<name>A0A9D4ZLX0_ADICA</name>
<accession>A0A9D4ZLX0</accession>
<dbReference type="EMBL" id="JABFUD020000005">
    <property type="protein sequence ID" value="KAI5080304.1"/>
    <property type="molecule type" value="Genomic_DNA"/>
</dbReference>
<gene>
    <name evidence="2" type="ORF">GOP47_0005783</name>
</gene>
<organism evidence="2 3">
    <name type="scientific">Adiantum capillus-veneris</name>
    <name type="common">Maidenhair fern</name>
    <dbReference type="NCBI Taxonomy" id="13818"/>
    <lineage>
        <taxon>Eukaryota</taxon>
        <taxon>Viridiplantae</taxon>
        <taxon>Streptophyta</taxon>
        <taxon>Embryophyta</taxon>
        <taxon>Tracheophyta</taxon>
        <taxon>Polypodiopsida</taxon>
        <taxon>Polypodiidae</taxon>
        <taxon>Polypodiales</taxon>
        <taxon>Pteridineae</taxon>
        <taxon>Pteridaceae</taxon>
        <taxon>Vittarioideae</taxon>
        <taxon>Adiantum</taxon>
    </lineage>
</organism>
<dbReference type="AlphaFoldDB" id="A0A9D4ZLX0"/>
<feature type="region of interest" description="Disordered" evidence="1">
    <location>
        <begin position="21"/>
        <end position="40"/>
    </location>
</feature>
<keyword evidence="3" id="KW-1185">Reference proteome</keyword>